<organism evidence="9 10">
    <name type="scientific">Limulus polyphemus</name>
    <name type="common">Atlantic horseshoe crab</name>
    <dbReference type="NCBI Taxonomy" id="6850"/>
    <lineage>
        <taxon>Eukaryota</taxon>
        <taxon>Metazoa</taxon>
        <taxon>Ecdysozoa</taxon>
        <taxon>Arthropoda</taxon>
        <taxon>Chelicerata</taxon>
        <taxon>Merostomata</taxon>
        <taxon>Xiphosura</taxon>
        <taxon>Limulidae</taxon>
        <taxon>Limulus</taxon>
    </lineage>
</organism>
<dbReference type="InterPro" id="IPR051558">
    <property type="entry name" value="Metallophosphoesterase_PAP"/>
</dbReference>
<keyword evidence="9" id="KW-1185">Reference proteome</keyword>
<evidence type="ECO:0000259" key="8">
    <source>
        <dbReference type="Pfam" id="PF00149"/>
    </source>
</evidence>
<dbReference type="RefSeq" id="XP_013790145.1">
    <property type="nucleotide sequence ID" value="XM_013934691.2"/>
</dbReference>
<evidence type="ECO:0000256" key="7">
    <source>
        <dbReference type="SAM" id="SignalP"/>
    </source>
</evidence>
<dbReference type="PANTHER" id="PTHR10161:SF14">
    <property type="entry name" value="TARTRATE-RESISTANT ACID PHOSPHATASE TYPE 5"/>
    <property type="match status" value="1"/>
</dbReference>
<dbReference type="GeneID" id="106474005"/>
<feature type="chain" id="PRO_5047237705" description="Tartrate-resistant acid phosphatase type 5" evidence="7">
    <location>
        <begin position="29"/>
        <end position="337"/>
    </location>
</feature>
<evidence type="ECO:0000256" key="5">
    <source>
        <dbReference type="ARBA" id="ARBA00022801"/>
    </source>
</evidence>
<feature type="signal peptide" evidence="7">
    <location>
        <begin position="1"/>
        <end position="28"/>
    </location>
</feature>
<dbReference type="SUPFAM" id="SSF56300">
    <property type="entry name" value="Metallo-dependent phosphatases"/>
    <property type="match status" value="1"/>
</dbReference>
<gene>
    <name evidence="10" type="primary">LOC106474005</name>
</gene>
<name>A0ABM1BWQ7_LIMPO</name>
<feature type="domain" description="Calcineurin-like phosphoesterase" evidence="8">
    <location>
        <begin position="36"/>
        <end position="254"/>
    </location>
</feature>
<dbReference type="InterPro" id="IPR024927">
    <property type="entry name" value="Acid_PPase"/>
</dbReference>
<evidence type="ECO:0000313" key="10">
    <source>
        <dbReference type="RefSeq" id="XP_013790145.1"/>
    </source>
</evidence>
<dbReference type="Proteomes" id="UP000694941">
    <property type="component" value="Unplaced"/>
</dbReference>
<dbReference type="CDD" id="cd07378">
    <property type="entry name" value="MPP_ACP5"/>
    <property type="match status" value="1"/>
</dbReference>
<dbReference type="Gene3D" id="3.60.21.10">
    <property type="match status" value="1"/>
</dbReference>
<reference evidence="10" key="1">
    <citation type="submission" date="2025-08" db="UniProtKB">
        <authorList>
            <consortium name="RefSeq"/>
        </authorList>
    </citation>
    <scope>IDENTIFICATION</scope>
    <source>
        <tissue evidence="10">Muscle</tissue>
    </source>
</reference>
<keyword evidence="6" id="KW-0408">Iron</keyword>
<dbReference type="PIRSF" id="PIRSF000898">
    <property type="entry name" value="Acid_Ptase_5"/>
    <property type="match status" value="1"/>
</dbReference>
<keyword evidence="4 7" id="KW-0732">Signal</keyword>
<dbReference type="EC" id="3.1.3.2" evidence="2 6"/>
<evidence type="ECO:0000313" key="9">
    <source>
        <dbReference type="Proteomes" id="UP000694941"/>
    </source>
</evidence>
<dbReference type="InterPro" id="IPR029052">
    <property type="entry name" value="Metallo-depent_PP-like"/>
</dbReference>
<accession>A0ABM1BWQ7</accession>
<comment type="catalytic activity">
    <reaction evidence="1 6">
        <text>a phosphate monoester + H2O = an alcohol + phosphate</text>
        <dbReference type="Rhea" id="RHEA:15017"/>
        <dbReference type="ChEBI" id="CHEBI:15377"/>
        <dbReference type="ChEBI" id="CHEBI:30879"/>
        <dbReference type="ChEBI" id="CHEBI:43474"/>
        <dbReference type="ChEBI" id="CHEBI:67140"/>
        <dbReference type="EC" id="3.1.3.2"/>
    </reaction>
</comment>
<keyword evidence="5 6" id="KW-0378">Hydrolase</keyword>
<dbReference type="InterPro" id="IPR004843">
    <property type="entry name" value="Calcineurin-like_PHP"/>
</dbReference>
<dbReference type="Pfam" id="PF00149">
    <property type="entry name" value="Metallophos"/>
    <property type="match status" value="1"/>
</dbReference>
<evidence type="ECO:0000256" key="1">
    <source>
        <dbReference type="ARBA" id="ARBA00000032"/>
    </source>
</evidence>
<evidence type="ECO:0000256" key="3">
    <source>
        <dbReference type="ARBA" id="ARBA00015822"/>
    </source>
</evidence>
<evidence type="ECO:0000256" key="4">
    <source>
        <dbReference type="ARBA" id="ARBA00022729"/>
    </source>
</evidence>
<protein>
    <recommendedName>
        <fullName evidence="3 6">Tartrate-resistant acid phosphatase type 5</fullName>
        <ecNumber evidence="2 6">3.1.3.2</ecNumber>
    </recommendedName>
</protein>
<sequence>MQTYKNVRVLYFVCLFSLLSLSEHFASGKGQKQSLRFFAVGDWGGLPFFPYKTFVEEAVAYQMGKLAEKFQANFVISLGDNFYTKGVKDSSDARFKNTFEDVFSAKPLHIPWLISAGNHDHYGNVSGQLEYSKKSKRWKFPSLYYTRKFQVPSSNATVEVLIIDTVLLCGKTDPDAKVPGQPLPYTIDHTQADKQLQWIKKKLKSSKATYLLVCGHYPVYSVAEHGSTDCLLKKLLPMLKKYKVSAYISGHDHNLQHIQPSDATWTVEYFIVGCANYINNEKTHMSSIPSGSLKFFWANLFSLGGFTYVEASVDKMTVTFYESNGNVLYERSIFPRN</sequence>
<evidence type="ECO:0000256" key="6">
    <source>
        <dbReference type="PIRNR" id="PIRNR000898"/>
    </source>
</evidence>
<evidence type="ECO:0000256" key="2">
    <source>
        <dbReference type="ARBA" id="ARBA00012646"/>
    </source>
</evidence>
<proteinExistence type="predicted"/>
<dbReference type="PANTHER" id="PTHR10161">
    <property type="entry name" value="TARTRATE-RESISTANT ACID PHOSPHATASE TYPE 5"/>
    <property type="match status" value="1"/>
</dbReference>